<comment type="caution">
    <text evidence="1">The sequence shown here is derived from an EMBL/GenBank/DDBJ whole genome shotgun (WGS) entry which is preliminary data.</text>
</comment>
<dbReference type="Proteomes" id="UP001285354">
    <property type="component" value="Unassembled WGS sequence"/>
</dbReference>
<evidence type="ECO:0000313" key="2">
    <source>
        <dbReference type="Proteomes" id="UP001285354"/>
    </source>
</evidence>
<proteinExistence type="predicted"/>
<dbReference type="AlphaFoldDB" id="A0AAD9T2X8"/>
<evidence type="ECO:0000313" key="1">
    <source>
        <dbReference type="EMBL" id="KAK2627652.1"/>
    </source>
</evidence>
<reference evidence="1" key="1">
    <citation type="submission" date="2023-06" db="EMBL/GenBank/DDBJ databases">
        <title>Draft genome of Marssonina rosae.</title>
        <authorList>
            <person name="Cheng Q."/>
        </authorList>
    </citation>
    <scope>NUCLEOTIDE SEQUENCE</scope>
    <source>
        <strain evidence="1">R4</strain>
    </source>
</reference>
<dbReference type="EMBL" id="JAUBYV010000003">
    <property type="protein sequence ID" value="KAK2627652.1"/>
    <property type="molecule type" value="Genomic_DNA"/>
</dbReference>
<accession>A0AAD9T2X8</accession>
<protein>
    <submittedName>
        <fullName evidence="1">Uncharacterized protein</fullName>
    </submittedName>
</protein>
<keyword evidence="2" id="KW-1185">Reference proteome</keyword>
<name>A0AAD9T2X8_9HELO</name>
<sequence>MLEYIYFTCPRFSQSALHHLASHSHSHSRISFSLSLSLRRSFSAPAQPSGRASPFVQFTYLSLTMQLSTFTVLAALAPHARAGVLVPRQSTSWEYTCAKLAPPADFTAFNLYNCEAQLSFTKDQYESVSWAFDAIYPDGSRLTHNPITDPTNFGVSDPTDPNKGTNYWTRYPESTRFTAVHEFTDVCKGNQAPLSWEFYTTTKPCSRSYFTSGRVPVGRSGDPVTRPAQVDGVLLYPSGSQGDFTAYWEHVADAAYYSVIVQYPTQSAENADTVFMQLGGARIPHTDANNLTVVETGTFSKETPRAVIVHALDHAGVWSYTGDVTAVQGFWPTE</sequence>
<gene>
    <name evidence="1" type="ORF">QTJ16_002298</name>
</gene>
<organism evidence="1 2">
    <name type="scientific">Diplocarpon rosae</name>
    <dbReference type="NCBI Taxonomy" id="946125"/>
    <lineage>
        <taxon>Eukaryota</taxon>
        <taxon>Fungi</taxon>
        <taxon>Dikarya</taxon>
        <taxon>Ascomycota</taxon>
        <taxon>Pezizomycotina</taxon>
        <taxon>Leotiomycetes</taxon>
        <taxon>Helotiales</taxon>
        <taxon>Drepanopezizaceae</taxon>
        <taxon>Diplocarpon</taxon>
    </lineage>
</organism>